<dbReference type="EnsemblPlants" id="MELO3C033508.2.1">
    <property type="protein sequence ID" value="MELO3C033508.2.1"/>
    <property type="gene ID" value="MELO3C033508.2"/>
</dbReference>
<sequence>MKKLQYAMHSLKTIAESASQDLLEYNRLLAELKRSSRYIDSLQLFTQIHSSYCSNIKPDHYNLSTTLAVCANFRDIAFGSQLHGYAIRSGLKFYPHVANTVLSLYSKIEDFVSLKRGFQEIEKPDVYSWTTLLSACMKMGHIEYASEMFDIMPKGNVACWNAMITGSAESGHDWVAMNTFYEMHKMGVKPDNYSFACILSLCTKEIEDLGRQVHSSVIKAGYLRKTSVINALITMYFSIENLEDAYEVFEGTESEVHDQITYNVMIDGLVCIRRNEEALIMFKDMKRACLSPTELTFVSIMSSCSIIRVAQQVHSQAIKLGFESFTLVGNSTITMYSSCGEFQAANAVFQMLIEKDLISWNAIISSYVQGNFGKSAVLAFLQMQRTGIGPDEFTFGSLLGVSEFIEILEMVHAFVYKNGLILVIEILNALVSAYAKCRKVKQSHQVFSEINSKNLISWNTVIYGFLLNGLPFQALEHFSKLIMSKLKPSTFTLSIVLSICANISTLDIGKQIHGYILRSGNSSETSLCNGLITMYSKCGLLGWSLKTFNVMIERDIVSWNSIISAYAQHGQGKEAVHCFKAMRDMPSIMPDQATFTTILSACSHAGLVEEACQILDTMLIDYHVVPSMDQLSCIVDLIGRSGYIDQAESVIESAQYGEHTHVWWALFSACAAHENLRLGRIVARILLEKERENPSVYVVLSNIYASAGCWEEAANVRELIKKTGSMKQPGCSWISTFDHCNSAATTITSVSTLINLSLTPFRVVNNDSIYQVYTEEMEFPKWKRMNVVQMKFNL</sequence>
<proteinExistence type="inferred from homology"/>
<dbReference type="Pfam" id="PF01535">
    <property type="entry name" value="PPR"/>
    <property type="match status" value="4"/>
</dbReference>
<dbReference type="FunFam" id="1.25.40.10:FF:000090">
    <property type="entry name" value="Pentatricopeptide repeat-containing protein, chloroplastic"/>
    <property type="match status" value="1"/>
</dbReference>
<dbReference type="InterPro" id="IPR002885">
    <property type="entry name" value="PPR_rpt"/>
</dbReference>
<evidence type="ECO:0008006" key="5">
    <source>
        <dbReference type="Google" id="ProtNLM"/>
    </source>
</evidence>
<evidence type="ECO:0000256" key="3">
    <source>
        <dbReference type="PROSITE-ProRule" id="PRU00708"/>
    </source>
</evidence>
<protein>
    <recommendedName>
        <fullName evidence="5">Pentatricopeptide repeat-containing protein</fullName>
    </recommendedName>
</protein>
<feature type="repeat" description="PPR" evidence="3">
    <location>
        <begin position="356"/>
        <end position="390"/>
    </location>
</feature>
<dbReference type="FunFam" id="1.25.40.10:FF:000196">
    <property type="entry name" value="Pentatricopeptide repeat-containing protein At4g14850"/>
    <property type="match status" value="1"/>
</dbReference>
<dbReference type="Pfam" id="PF13041">
    <property type="entry name" value="PPR_2"/>
    <property type="match status" value="2"/>
</dbReference>
<dbReference type="NCBIfam" id="TIGR00756">
    <property type="entry name" value="PPR"/>
    <property type="match status" value="5"/>
</dbReference>
<accession>A0A9I9EGR3</accession>
<evidence type="ECO:0000313" key="4">
    <source>
        <dbReference type="EnsemblPlants" id="MELO3C033508.2.1"/>
    </source>
</evidence>
<dbReference type="FunFam" id="1.25.40.10:FF:001174">
    <property type="entry name" value="Pentatricopeptide repeat-containing protein At3g49740"/>
    <property type="match status" value="1"/>
</dbReference>
<dbReference type="Pfam" id="PF13812">
    <property type="entry name" value="PPR_3"/>
    <property type="match status" value="1"/>
</dbReference>
<keyword evidence="1" id="KW-0677">Repeat</keyword>
<name>A0A9I9EGR3_CUCME</name>
<feature type="repeat" description="PPR" evidence="3">
    <location>
        <begin position="125"/>
        <end position="159"/>
    </location>
</feature>
<dbReference type="PROSITE" id="PS51375">
    <property type="entry name" value="PPR"/>
    <property type="match status" value="6"/>
</dbReference>
<dbReference type="InterPro" id="IPR046848">
    <property type="entry name" value="E_motif"/>
</dbReference>
<dbReference type="InterPro" id="IPR011990">
    <property type="entry name" value="TPR-like_helical_dom_sf"/>
</dbReference>
<feature type="repeat" description="PPR" evidence="3">
    <location>
        <begin position="258"/>
        <end position="292"/>
    </location>
</feature>
<dbReference type="Pfam" id="PF20431">
    <property type="entry name" value="E_motif"/>
    <property type="match status" value="1"/>
</dbReference>
<comment type="similarity">
    <text evidence="2">Belongs to the PPR family. PCMP-E subfamily.</text>
</comment>
<feature type="repeat" description="PPR" evidence="3">
    <location>
        <begin position="454"/>
        <end position="488"/>
    </location>
</feature>
<reference evidence="4" key="1">
    <citation type="submission" date="2023-03" db="UniProtKB">
        <authorList>
            <consortium name="EnsemblPlants"/>
        </authorList>
    </citation>
    <scope>IDENTIFICATION</scope>
</reference>
<dbReference type="AlphaFoldDB" id="A0A9I9EGR3"/>
<evidence type="ECO:0000256" key="1">
    <source>
        <dbReference type="ARBA" id="ARBA00022737"/>
    </source>
</evidence>
<dbReference type="InterPro" id="IPR046960">
    <property type="entry name" value="PPR_At4g14850-like_plant"/>
</dbReference>
<organism evidence="4">
    <name type="scientific">Cucumis melo</name>
    <name type="common">Muskmelon</name>
    <dbReference type="NCBI Taxonomy" id="3656"/>
    <lineage>
        <taxon>Eukaryota</taxon>
        <taxon>Viridiplantae</taxon>
        <taxon>Streptophyta</taxon>
        <taxon>Embryophyta</taxon>
        <taxon>Tracheophyta</taxon>
        <taxon>Spermatophyta</taxon>
        <taxon>Magnoliopsida</taxon>
        <taxon>eudicotyledons</taxon>
        <taxon>Gunneridae</taxon>
        <taxon>Pentapetalae</taxon>
        <taxon>rosids</taxon>
        <taxon>fabids</taxon>
        <taxon>Cucurbitales</taxon>
        <taxon>Cucurbitaceae</taxon>
        <taxon>Benincaseae</taxon>
        <taxon>Cucumis</taxon>
    </lineage>
</organism>
<feature type="repeat" description="PPR" evidence="3">
    <location>
        <begin position="591"/>
        <end position="626"/>
    </location>
</feature>
<dbReference type="GO" id="GO:0003723">
    <property type="term" value="F:RNA binding"/>
    <property type="evidence" value="ECO:0007669"/>
    <property type="project" value="InterPro"/>
</dbReference>
<dbReference type="Gene3D" id="1.25.40.10">
    <property type="entry name" value="Tetratricopeptide repeat domain"/>
    <property type="match status" value="6"/>
</dbReference>
<feature type="repeat" description="PPR" evidence="3">
    <location>
        <begin position="555"/>
        <end position="585"/>
    </location>
</feature>
<dbReference type="Gramene" id="MELO3C033508.2.1">
    <property type="protein sequence ID" value="MELO3C033508.2.1"/>
    <property type="gene ID" value="MELO3C033508.2"/>
</dbReference>
<dbReference type="PANTHER" id="PTHR24015">
    <property type="entry name" value="OS07G0578800 PROTEIN-RELATED"/>
    <property type="match status" value="1"/>
</dbReference>
<evidence type="ECO:0000256" key="2">
    <source>
        <dbReference type="ARBA" id="ARBA00061659"/>
    </source>
</evidence>
<dbReference type="PANTHER" id="PTHR24015:SF548">
    <property type="entry name" value="OS08G0340900 PROTEIN"/>
    <property type="match status" value="1"/>
</dbReference>
<dbReference type="GO" id="GO:0009451">
    <property type="term" value="P:RNA modification"/>
    <property type="evidence" value="ECO:0007669"/>
    <property type="project" value="InterPro"/>
</dbReference>